<dbReference type="AlphaFoldDB" id="A0A382VCY7"/>
<reference evidence="1" key="1">
    <citation type="submission" date="2018-05" db="EMBL/GenBank/DDBJ databases">
        <authorList>
            <person name="Lanie J.A."/>
            <person name="Ng W.-L."/>
            <person name="Kazmierczak K.M."/>
            <person name="Andrzejewski T.M."/>
            <person name="Davidsen T.M."/>
            <person name="Wayne K.J."/>
            <person name="Tettelin H."/>
            <person name="Glass J.I."/>
            <person name="Rusch D."/>
            <person name="Podicherti R."/>
            <person name="Tsui H.-C.T."/>
            <person name="Winkler M.E."/>
        </authorList>
    </citation>
    <scope>NUCLEOTIDE SEQUENCE</scope>
</reference>
<dbReference type="EMBL" id="UINC01150629">
    <property type="protein sequence ID" value="SVD43778.1"/>
    <property type="molecule type" value="Genomic_DNA"/>
</dbReference>
<proteinExistence type="predicted"/>
<gene>
    <name evidence="1" type="ORF">METZ01_LOCUS396632</name>
</gene>
<feature type="non-terminal residue" evidence="1">
    <location>
        <position position="77"/>
    </location>
</feature>
<sequence>MAHVRQSIRENVFHSQVYPLGTNKLSALYVFTESETLEYTRLDQVREIDGTVDIIIEDHVLVVFAFSCLRHLAWPTL</sequence>
<organism evidence="1">
    <name type="scientific">marine metagenome</name>
    <dbReference type="NCBI Taxonomy" id="408172"/>
    <lineage>
        <taxon>unclassified sequences</taxon>
        <taxon>metagenomes</taxon>
        <taxon>ecological metagenomes</taxon>
    </lineage>
</organism>
<accession>A0A382VCY7</accession>
<evidence type="ECO:0000313" key="1">
    <source>
        <dbReference type="EMBL" id="SVD43778.1"/>
    </source>
</evidence>
<name>A0A382VCY7_9ZZZZ</name>
<protein>
    <submittedName>
        <fullName evidence="1">Uncharacterized protein</fullName>
    </submittedName>
</protein>